<evidence type="ECO:0000256" key="18">
    <source>
        <dbReference type="SAM" id="Phobius"/>
    </source>
</evidence>
<keyword evidence="10" id="KW-0479">Metal-binding</keyword>
<evidence type="ECO:0000256" key="7">
    <source>
        <dbReference type="ARBA" id="ARBA00022519"/>
    </source>
</evidence>
<feature type="transmembrane region" description="Helical" evidence="18">
    <location>
        <begin position="14"/>
        <end position="35"/>
    </location>
</feature>
<dbReference type="EMBL" id="CP146069">
    <property type="protein sequence ID" value="WWR47151.1"/>
    <property type="molecule type" value="Genomic_DNA"/>
</dbReference>
<sequence length="108" mass="11258">MNNAKMWLVVSPNVGVPIFLGAVAVGSFAVHVAVLSNTSWVDDFLQGVPMGTGDQSAALEQSEQLDTAKVSYVTPRADGQTEVTLVMPDGSVATAIIQKPDVLASVTQ</sequence>
<keyword evidence="7" id="KW-0997">Cell inner membrane</keyword>
<dbReference type="RefSeq" id="WP_317056869.1">
    <property type="nucleotide sequence ID" value="NZ_CP146069.1"/>
</dbReference>
<evidence type="ECO:0000256" key="4">
    <source>
        <dbReference type="ARBA" id="ARBA00011367"/>
    </source>
</evidence>
<accession>A0ABZ2HKQ9</accession>
<evidence type="ECO:0000256" key="11">
    <source>
        <dbReference type="ARBA" id="ARBA00022842"/>
    </source>
</evidence>
<evidence type="ECO:0000256" key="5">
    <source>
        <dbReference type="ARBA" id="ARBA00022475"/>
    </source>
</evidence>
<comment type="function">
    <text evidence="1">Antenna complexes are light-harvesting systems, which transfer the excitation energy to the reaction centers.</text>
</comment>
<keyword evidence="6" id="KW-0148">Chlorophyll</keyword>
<keyword evidence="12" id="KW-0076">Bacteriochlorophyll</keyword>
<reference evidence="20 21" key="1">
    <citation type="submission" date="2023-10" db="EMBL/GenBank/DDBJ databases">
        <title>Roseovarius strain S88 nov., isolated from a marine algae.</title>
        <authorList>
            <person name="Lee M.W."/>
            <person name="Lee J.K."/>
            <person name="Kim J.M."/>
            <person name="Choi D.G."/>
            <person name="Baek J.H."/>
            <person name="Bayburt H."/>
            <person name="Jung J.J."/>
            <person name="Han D.M."/>
            <person name="Jeon C.O."/>
        </authorList>
    </citation>
    <scope>NUCLEOTIDE SEQUENCE [LARGE SCALE GENOMIC DNA]</scope>
    <source>
        <strain evidence="20 21">S88</strain>
    </source>
</reference>
<keyword evidence="13 18" id="KW-1133">Transmembrane helix</keyword>
<dbReference type="Pfam" id="PF00556">
    <property type="entry name" value="LHC"/>
    <property type="match status" value="1"/>
</dbReference>
<keyword evidence="8" id="KW-0042">Antenna complex</keyword>
<evidence type="ECO:0000256" key="17">
    <source>
        <dbReference type="ARBA" id="ARBA00029710"/>
    </source>
</evidence>
<evidence type="ECO:0000256" key="14">
    <source>
        <dbReference type="ARBA" id="ARBA00022991"/>
    </source>
</evidence>
<organism evidence="20 21">
    <name type="scientific">Roseovarius phycicola</name>
    <dbReference type="NCBI Taxonomy" id="3080976"/>
    <lineage>
        <taxon>Bacteria</taxon>
        <taxon>Pseudomonadati</taxon>
        <taxon>Pseudomonadota</taxon>
        <taxon>Alphaproteobacteria</taxon>
        <taxon>Rhodobacterales</taxon>
        <taxon>Roseobacteraceae</taxon>
        <taxon>Roseovarius</taxon>
    </lineage>
</organism>
<keyword evidence="21" id="KW-1185">Reference proteome</keyword>
<evidence type="ECO:0000256" key="13">
    <source>
        <dbReference type="ARBA" id="ARBA00022989"/>
    </source>
</evidence>
<comment type="subunit">
    <text evidence="4">The core complex is formed by different alpha and beta chains, binding bacteriochlorophyll molecules, and arranged most probably in tetrameric structures disposed around the reaction center. The non-pigmented gamma chains may constitute additional components.</text>
</comment>
<dbReference type="InterPro" id="IPR018332">
    <property type="entry name" value="Antenna_alpha"/>
</dbReference>
<evidence type="ECO:0000313" key="21">
    <source>
        <dbReference type="Proteomes" id="UP001364156"/>
    </source>
</evidence>
<name>A0ABZ2HKQ9_9RHOB</name>
<evidence type="ECO:0000259" key="19">
    <source>
        <dbReference type="Pfam" id="PF00556"/>
    </source>
</evidence>
<proteinExistence type="inferred from homology"/>
<evidence type="ECO:0000256" key="16">
    <source>
        <dbReference type="ARBA" id="ARBA00023243"/>
    </source>
</evidence>
<dbReference type="InterPro" id="IPR000066">
    <property type="entry name" value="Antenna_a/b"/>
</dbReference>
<feature type="domain" description="Antenna complex alpha/beta subunit" evidence="19">
    <location>
        <begin position="3"/>
        <end position="41"/>
    </location>
</feature>
<keyword evidence="9 18" id="KW-0812">Transmembrane</keyword>
<keyword evidence="11" id="KW-0460">Magnesium</keyword>
<evidence type="ECO:0000256" key="9">
    <source>
        <dbReference type="ARBA" id="ARBA00022692"/>
    </source>
</evidence>
<keyword evidence="5" id="KW-1003">Cell membrane</keyword>
<dbReference type="PRINTS" id="PR00673">
    <property type="entry name" value="LIGHTHARVSTA"/>
</dbReference>
<evidence type="ECO:0000256" key="3">
    <source>
        <dbReference type="ARBA" id="ARBA00005629"/>
    </source>
</evidence>
<dbReference type="PROSITE" id="PS00968">
    <property type="entry name" value="ANTENNA_COMP_ALPHA"/>
    <property type="match status" value="1"/>
</dbReference>
<comment type="similarity">
    <text evidence="3">Belongs to the antenna complex alpha subunit family.</text>
</comment>
<keyword evidence="15 18" id="KW-0472">Membrane</keyword>
<evidence type="ECO:0000256" key="12">
    <source>
        <dbReference type="ARBA" id="ARBA00022956"/>
    </source>
</evidence>
<evidence type="ECO:0000313" key="20">
    <source>
        <dbReference type="EMBL" id="WWR47151.1"/>
    </source>
</evidence>
<comment type="subcellular location">
    <subcellularLocation>
        <location evidence="2">Cell inner membrane</location>
        <topology evidence="2">Single-pass type II membrane protein</topology>
    </subcellularLocation>
</comment>
<keyword evidence="14" id="KW-0157">Chromophore</keyword>
<evidence type="ECO:0000256" key="1">
    <source>
        <dbReference type="ARBA" id="ARBA00002455"/>
    </source>
</evidence>
<dbReference type="SUPFAM" id="SSF56918">
    <property type="entry name" value="Light-harvesting complex subunits"/>
    <property type="match status" value="1"/>
</dbReference>
<evidence type="ECO:0000256" key="6">
    <source>
        <dbReference type="ARBA" id="ARBA00022494"/>
    </source>
</evidence>
<evidence type="ECO:0000256" key="15">
    <source>
        <dbReference type="ARBA" id="ARBA00023136"/>
    </source>
</evidence>
<evidence type="ECO:0000256" key="8">
    <source>
        <dbReference type="ARBA" id="ARBA00022549"/>
    </source>
</evidence>
<protein>
    <recommendedName>
        <fullName evidence="17">Antenna pigment protein alpha chain</fullName>
    </recommendedName>
</protein>
<dbReference type="InterPro" id="IPR002361">
    <property type="entry name" value="Antenna_alpha_CS"/>
</dbReference>
<keyword evidence="16" id="KW-0437">Light-harvesting polypeptide</keyword>
<gene>
    <name evidence="20" type="ORF">RZ517_02910</name>
</gene>
<dbReference type="InterPro" id="IPR035889">
    <property type="entry name" value="Light-harvesting_complex"/>
</dbReference>
<evidence type="ECO:0000256" key="2">
    <source>
        <dbReference type="ARBA" id="ARBA00004249"/>
    </source>
</evidence>
<evidence type="ECO:0000256" key="10">
    <source>
        <dbReference type="ARBA" id="ARBA00022723"/>
    </source>
</evidence>
<dbReference type="Proteomes" id="UP001364156">
    <property type="component" value="Chromosome"/>
</dbReference>
<dbReference type="Gene3D" id="4.10.220.20">
    <property type="entry name" value="Light-harvesting complex"/>
    <property type="match status" value="1"/>
</dbReference>